<dbReference type="EMBL" id="QNBC01000012">
    <property type="protein sequence ID" value="RKX67732.1"/>
    <property type="molecule type" value="Genomic_DNA"/>
</dbReference>
<evidence type="ECO:0000256" key="5">
    <source>
        <dbReference type="ARBA" id="ARBA00023125"/>
    </source>
</evidence>
<evidence type="ECO:0000256" key="7">
    <source>
        <dbReference type="HAMAP-Rule" id="MF_01008"/>
    </source>
</evidence>
<dbReference type="InterPro" id="IPR038619">
    <property type="entry name" value="MraZ_sf"/>
</dbReference>
<dbReference type="GO" id="GO:0009295">
    <property type="term" value="C:nucleoid"/>
    <property type="evidence" value="ECO:0007669"/>
    <property type="project" value="UniProtKB-SubCell"/>
</dbReference>
<evidence type="ECO:0000256" key="3">
    <source>
        <dbReference type="ARBA" id="ARBA00022737"/>
    </source>
</evidence>
<gene>
    <name evidence="7" type="primary">mraZ</name>
    <name evidence="9" type="ORF">DRP44_01680</name>
</gene>
<dbReference type="PANTHER" id="PTHR34701">
    <property type="entry name" value="TRANSCRIPTIONAL REGULATOR MRAZ"/>
    <property type="match status" value="1"/>
</dbReference>
<proteinExistence type="inferred from homology"/>
<dbReference type="InterPro" id="IPR035644">
    <property type="entry name" value="MraZ_C"/>
</dbReference>
<evidence type="ECO:0000256" key="6">
    <source>
        <dbReference type="ARBA" id="ARBA00023163"/>
    </source>
</evidence>
<evidence type="ECO:0000256" key="2">
    <source>
        <dbReference type="ARBA" id="ARBA00022490"/>
    </source>
</evidence>
<dbReference type="InterPro" id="IPR020603">
    <property type="entry name" value="MraZ_dom"/>
</dbReference>
<evidence type="ECO:0000256" key="1">
    <source>
        <dbReference type="ARBA" id="ARBA00013860"/>
    </source>
</evidence>
<comment type="subcellular location">
    <subcellularLocation>
        <location evidence="7">Cytoplasm</location>
        <location evidence="7">Nucleoid</location>
    </subcellularLocation>
</comment>
<keyword evidence="6 7" id="KW-0804">Transcription</keyword>
<dbReference type="GO" id="GO:0005737">
    <property type="term" value="C:cytoplasm"/>
    <property type="evidence" value="ECO:0007669"/>
    <property type="project" value="UniProtKB-UniRule"/>
</dbReference>
<accession>A0A660SAU8</accession>
<reference evidence="9 10" key="1">
    <citation type="submission" date="2018-06" db="EMBL/GenBank/DDBJ databases">
        <title>Extensive metabolic versatility and redundancy in microbially diverse, dynamic hydrothermal sediments.</title>
        <authorList>
            <person name="Dombrowski N."/>
            <person name="Teske A."/>
            <person name="Baker B.J."/>
        </authorList>
    </citation>
    <scope>NUCLEOTIDE SEQUENCE [LARGE SCALE GENOMIC DNA]</scope>
    <source>
        <strain evidence="9">B35_G9</strain>
    </source>
</reference>
<keyword evidence="3" id="KW-0677">Repeat</keyword>
<dbReference type="GO" id="GO:0000976">
    <property type="term" value="F:transcription cis-regulatory region binding"/>
    <property type="evidence" value="ECO:0007669"/>
    <property type="project" value="TreeGrafter"/>
</dbReference>
<evidence type="ECO:0000259" key="8">
    <source>
        <dbReference type="PROSITE" id="PS51740"/>
    </source>
</evidence>
<dbReference type="SUPFAM" id="SSF89447">
    <property type="entry name" value="AbrB/MazE/MraZ-like"/>
    <property type="match status" value="1"/>
</dbReference>
<feature type="domain" description="SpoVT-AbrB" evidence="8">
    <location>
        <begin position="81"/>
        <end position="124"/>
    </location>
</feature>
<dbReference type="PANTHER" id="PTHR34701:SF1">
    <property type="entry name" value="TRANSCRIPTIONAL REGULATOR MRAZ"/>
    <property type="match status" value="1"/>
</dbReference>
<dbReference type="PROSITE" id="PS51740">
    <property type="entry name" value="SPOVT_ABRB"/>
    <property type="match status" value="2"/>
</dbReference>
<keyword evidence="4 7" id="KW-0805">Transcription regulation</keyword>
<evidence type="ECO:0000313" key="9">
    <source>
        <dbReference type="EMBL" id="RKX67732.1"/>
    </source>
</evidence>
<comment type="caution">
    <text evidence="9">The sequence shown here is derived from an EMBL/GenBank/DDBJ whole genome shotgun (WGS) entry which is preliminary data.</text>
</comment>
<dbReference type="Gene3D" id="3.40.1550.20">
    <property type="entry name" value="Transcriptional regulator MraZ domain"/>
    <property type="match status" value="1"/>
</dbReference>
<dbReference type="GO" id="GO:2000143">
    <property type="term" value="P:negative regulation of DNA-templated transcription initiation"/>
    <property type="evidence" value="ECO:0007669"/>
    <property type="project" value="TreeGrafter"/>
</dbReference>
<comment type="similarity">
    <text evidence="7">Belongs to the MraZ family.</text>
</comment>
<name>A0A660SAU8_UNCT6</name>
<protein>
    <recommendedName>
        <fullName evidence="1 7">Transcriptional regulator MraZ</fullName>
    </recommendedName>
</protein>
<evidence type="ECO:0000313" key="10">
    <source>
        <dbReference type="Proteomes" id="UP000282321"/>
    </source>
</evidence>
<evidence type="ECO:0000256" key="4">
    <source>
        <dbReference type="ARBA" id="ARBA00023015"/>
    </source>
</evidence>
<feature type="domain" description="SpoVT-AbrB" evidence="8">
    <location>
        <begin position="6"/>
        <end position="53"/>
    </location>
</feature>
<dbReference type="AlphaFoldDB" id="A0A660SAU8"/>
<dbReference type="CDD" id="cd16321">
    <property type="entry name" value="MraZ_C"/>
    <property type="match status" value="1"/>
</dbReference>
<dbReference type="Pfam" id="PF02381">
    <property type="entry name" value="MraZ"/>
    <property type="match status" value="2"/>
</dbReference>
<dbReference type="InterPro" id="IPR035642">
    <property type="entry name" value="MraZ_N"/>
</dbReference>
<keyword evidence="5 7" id="KW-0238">DNA-binding</keyword>
<dbReference type="GO" id="GO:0003700">
    <property type="term" value="F:DNA-binding transcription factor activity"/>
    <property type="evidence" value="ECO:0007669"/>
    <property type="project" value="UniProtKB-UniRule"/>
</dbReference>
<sequence>MGYSGQLTYTIDNDNRLLIPAKLRNHLFVDGEKGRVTITRGFDRNIIIFNQSQWKAFEESLYKYPRKGDYRKIINWFIGSSETVDVDSQGRIKIPEFLLKEFEIKKHVVITKDKNALLLWDPDIYAEYVKTVRKDFEKIVDEMEMDF</sequence>
<organism evidence="9 10">
    <name type="scientific">candidate division TA06 bacterium</name>
    <dbReference type="NCBI Taxonomy" id="2250710"/>
    <lineage>
        <taxon>Bacteria</taxon>
        <taxon>Bacteria division TA06</taxon>
    </lineage>
</organism>
<dbReference type="InterPro" id="IPR003444">
    <property type="entry name" value="MraZ"/>
</dbReference>
<dbReference type="Proteomes" id="UP000282321">
    <property type="component" value="Unassembled WGS sequence"/>
</dbReference>
<dbReference type="InterPro" id="IPR037914">
    <property type="entry name" value="SpoVT-AbrB_sf"/>
</dbReference>
<comment type="subunit">
    <text evidence="7">Forms oligomers.</text>
</comment>
<keyword evidence="2 7" id="KW-0963">Cytoplasm</keyword>
<dbReference type="InterPro" id="IPR007159">
    <property type="entry name" value="SpoVT-AbrB_dom"/>
</dbReference>
<dbReference type="CDD" id="cd16320">
    <property type="entry name" value="MraZ_N"/>
    <property type="match status" value="1"/>
</dbReference>
<dbReference type="HAMAP" id="MF_01008">
    <property type="entry name" value="MraZ"/>
    <property type="match status" value="1"/>
</dbReference>